<dbReference type="Pfam" id="PF00274">
    <property type="entry name" value="Glycolytic"/>
    <property type="match status" value="1"/>
</dbReference>
<dbReference type="FunFam" id="3.20.20.70:FF:000140">
    <property type="entry name" value="Fructose-bisphosphate aldolase"/>
    <property type="match status" value="1"/>
</dbReference>
<dbReference type="UniPathway" id="UPA00109">
    <property type="reaction ID" value="UER00183"/>
</dbReference>
<comment type="caution">
    <text evidence="9">The sequence shown here is derived from an EMBL/GenBank/DDBJ whole genome shotgun (WGS) entry which is preliminary data.</text>
</comment>
<accession>A0A852YX61</accession>
<evidence type="ECO:0000256" key="7">
    <source>
        <dbReference type="ARBA" id="ARBA00029799"/>
    </source>
</evidence>
<evidence type="ECO:0000256" key="3">
    <source>
        <dbReference type="ARBA" id="ARBA00010387"/>
    </source>
</evidence>
<sequence>MTSTTLVERIERLSNNGTGLLAADESNPTASKRMAEFGVESTTESRRRYRELLISTPGLSQWVSGVILYDETVRQADSDGTPLCRLAVKNGLVPGVKVDRGTRVMGDRPREFLTEGIDALGQRLVEYRDLGAEFTKWRAVFQVDAERPTPEAIKANAHALGKYAAIVQEHEMVPIVEPEVLMEGNHSLAHAEEVTSSVLEAVFQELTDQRVALDGILLKPNMIVPGKQHTPQASISEVAEATVRTLLRTVPAAVPGIGFLSGGQDDQTATAHLNEINRHGPFPWNVTFSFARALTGAALKAWSGKDANRASGQAALAHRARLNAIASQGRYSPKLEKEDLS</sequence>
<comment type="similarity">
    <text evidence="3">Belongs to the class I fructose-bisphosphate aldolase family.</text>
</comment>
<dbReference type="AlphaFoldDB" id="A0A852YX61"/>
<keyword evidence="5" id="KW-0324">Glycolysis</keyword>
<evidence type="ECO:0000256" key="2">
    <source>
        <dbReference type="ARBA" id="ARBA00004714"/>
    </source>
</evidence>
<dbReference type="InterPro" id="IPR000741">
    <property type="entry name" value="FBA_I"/>
</dbReference>
<reference evidence="9 10" key="1">
    <citation type="submission" date="2020-07" db="EMBL/GenBank/DDBJ databases">
        <title>Genomic Encyclopedia of Type Strains, Phase III (KMG-III): the genomes of soil and plant-associated and newly described type strains.</title>
        <authorList>
            <person name="Whitman W."/>
        </authorList>
    </citation>
    <scope>NUCLEOTIDE SEQUENCE [LARGE SCALE GENOMIC DNA]</scope>
    <source>
        <strain evidence="9 10">CECT 8576</strain>
    </source>
</reference>
<evidence type="ECO:0000256" key="5">
    <source>
        <dbReference type="ARBA" id="ARBA00023152"/>
    </source>
</evidence>
<evidence type="ECO:0000313" key="9">
    <source>
        <dbReference type="EMBL" id="NYH77515.1"/>
    </source>
</evidence>
<dbReference type="Gene3D" id="3.20.20.70">
    <property type="entry name" value="Aldolase class I"/>
    <property type="match status" value="1"/>
</dbReference>
<dbReference type="EMBL" id="JACBYW010000001">
    <property type="protein sequence ID" value="NYH77515.1"/>
    <property type="molecule type" value="Genomic_DNA"/>
</dbReference>
<evidence type="ECO:0000313" key="10">
    <source>
        <dbReference type="Proteomes" id="UP000548304"/>
    </source>
</evidence>
<organism evidence="9 10">
    <name type="scientific">Actinopolyspora biskrensis</name>
    <dbReference type="NCBI Taxonomy" id="1470178"/>
    <lineage>
        <taxon>Bacteria</taxon>
        <taxon>Bacillati</taxon>
        <taxon>Actinomycetota</taxon>
        <taxon>Actinomycetes</taxon>
        <taxon>Actinopolysporales</taxon>
        <taxon>Actinopolysporaceae</taxon>
        <taxon>Actinopolyspora</taxon>
    </lineage>
</organism>
<dbReference type="RefSeq" id="WP_179534038.1">
    <property type="nucleotide sequence ID" value="NZ_JACBYW010000001.1"/>
</dbReference>
<evidence type="ECO:0000256" key="4">
    <source>
        <dbReference type="ARBA" id="ARBA00013068"/>
    </source>
</evidence>
<evidence type="ECO:0000256" key="6">
    <source>
        <dbReference type="ARBA" id="ARBA00023239"/>
    </source>
</evidence>
<keyword evidence="10" id="KW-1185">Reference proteome</keyword>
<keyword evidence="6 9" id="KW-0456">Lyase</keyword>
<gene>
    <name evidence="9" type="ORF">FHR84_000829</name>
</gene>
<dbReference type="GO" id="GO:0006096">
    <property type="term" value="P:glycolytic process"/>
    <property type="evidence" value="ECO:0007669"/>
    <property type="project" value="UniProtKB-UniPathway"/>
</dbReference>
<proteinExistence type="inferred from homology"/>
<protein>
    <recommendedName>
        <fullName evidence="8">Probable fructose-bisphosphate aldolase class 1</fullName>
        <ecNumber evidence="4">4.1.2.13</ecNumber>
    </recommendedName>
    <alternativeName>
        <fullName evidence="7">Fructose-bisphosphate aldolase class I</fullName>
    </alternativeName>
</protein>
<dbReference type="NCBIfam" id="NF033379">
    <property type="entry name" value="FrucBisAld_I"/>
    <property type="match status" value="1"/>
</dbReference>
<evidence type="ECO:0000256" key="8">
    <source>
        <dbReference type="ARBA" id="ARBA00072515"/>
    </source>
</evidence>
<dbReference type="Proteomes" id="UP000548304">
    <property type="component" value="Unassembled WGS sequence"/>
</dbReference>
<evidence type="ECO:0000256" key="1">
    <source>
        <dbReference type="ARBA" id="ARBA00000441"/>
    </source>
</evidence>
<name>A0A852YX61_9ACTN</name>
<comment type="catalytic activity">
    <reaction evidence="1">
        <text>beta-D-fructose 1,6-bisphosphate = D-glyceraldehyde 3-phosphate + dihydroxyacetone phosphate</text>
        <dbReference type="Rhea" id="RHEA:14729"/>
        <dbReference type="ChEBI" id="CHEBI:32966"/>
        <dbReference type="ChEBI" id="CHEBI:57642"/>
        <dbReference type="ChEBI" id="CHEBI:59776"/>
        <dbReference type="EC" id="4.1.2.13"/>
    </reaction>
</comment>
<dbReference type="GO" id="GO:0004332">
    <property type="term" value="F:fructose-bisphosphate aldolase activity"/>
    <property type="evidence" value="ECO:0007669"/>
    <property type="project" value="UniProtKB-EC"/>
</dbReference>
<dbReference type="InterPro" id="IPR013785">
    <property type="entry name" value="Aldolase_TIM"/>
</dbReference>
<comment type="pathway">
    <text evidence="2">Carbohydrate degradation; glycolysis; D-glyceraldehyde 3-phosphate and glycerone phosphate from D-glucose: step 4/4.</text>
</comment>
<dbReference type="PANTHER" id="PTHR11627">
    <property type="entry name" value="FRUCTOSE-BISPHOSPHATE ALDOLASE"/>
    <property type="match status" value="1"/>
</dbReference>
<dbReference type="EC" id="4.1.2.13" evidence="4"/>
<dbReference type="SUPFAM" id="SSF51569">
    <property type="entry name" value="Aldolase"/>
    <property type="match status" value="1"/>
</dbReference>